<keyword evidence="1" id="KW-0694">RNA-binding</keyword>
<reference evidence="2 3" key="1">
    <citation type="submission" date="2020-08" db="EMBL/GenBank/DDBJ databases">
        <title>Genomic Encyclopedia of Type Strains, Phase IV (KMG-IV): sequencing the most valuable type-strain genomes for metagenomic binning, comparative biology and taxonomic classification.</title>
        <authorList>
            <person name="Goeker M."/>
        </authorList>
    </citation>
    <scope>NUCLEOTIDE SEQUENCE [LARGE SCALE GENOMIC DNA]</scope>
    <source>
        <strain evidence="2 3">DSM 27026</strain>
    </source>
</reference>
<dbReference type="InterPro" id="IPR029063">
    <property type="entry name" value="SAM-dependent_MTases_sf"/>
</dbReference>
<feature type="binding site" evidence="1">
    <location>
        <position position="41"/>
    </location>
    <ligand>
        <name>S-adenosyl-L-methionine</name>
        <dbReference type="ChEBI" id="CHEBI:59789"/>
    </ligand>
</feature>
<dbReference type="HAMAP" id="MF_00934">
    <property type="entry name" value="23SrRNA_methyltr_J"/>
    <property type="match status" value="1"/>
</dbReference>
<dbReference type="PANTHER" id="PTHR37426:SF1">
    <property type="entry name" value="RIBOSOMAL RNA LARGE SUBUNIT METHYLTRANSFERASE J"/>
    <property type="match status" value="1"/>
</dbReference>
<dbReference type="SUPFAM" id="SSF53335">
    <property type="entry name" value="S-adenosyl-L-methionine-dependent methyltransferases"/>
    <property type="match status" value="1"/>
</dbReference>
<organism evidence="2 3">
    <name type="scientific">Acidocella aromatica</name>
    <dbReference type="NCBI Taxonomy" id="1303579"/>
    <lineage>
        <taxon>Bacteria</taxon>
        <taxon>Pseudomonadati</taxon>
        <taxon>Pseudomonadota</taxon>
        <taxon>Alphaproteobacteria</taxon>
        <taxon>Acetobacterales</taxon>
        <taxon>Acidocellaceae</taxon>
        <taxon>Acidocella</taxon>
    </lineage>
</organism>
<keyword evidence="3" id="KW-1185">Reference proteome</keyword>
<evidence type="ECO:0000256" key="1">
    <source>
        <dbReference type="HAMAP-Rule" id="MF_00934"/>
    </source>
</evidence>
<dbReference type="GO" id="GO:0036307">
    <property type="term" value="F:23S rRNA (adenine(2030)-N(6))-methyltransferase activity"/>
    <property type="evidence" value="ECO:0007669"/>
    <property type="project" value="UniProtKB-UniRule"/>
</dbReference>
<dbReference type="RefSeq" id="WP_183266859.1">
    <property type="nucleotide sequence ID" value="NZ_JACHFJ010000010.1"/>
</dbReference>
<keyword evidence="1" id="KW-0949">S-adenosyl-L-methionine</keyword>
<feature type="binding site" evidence="1">
    <location>
        <position position="91"/>
    </location>
    <ligand>
        <name>S-adenosyl-L-methionine</name>
        <dbReference type="ChEBI" id="CHEBI:59789"/>
    </ligand>
</feature>
<name>A0A840VD98_9PROT</name>
<comment type="catalytic activity">
    <reaction evidence="1">
        <text>adenosine(2030) in 23S rRNA + S-adenosyl-L-methionine = N(6)-methyladenosine(2030) in 23S rRNA + S-adenosyl-L-homocysteine + H(+)</text>
        <dbReference type="Rhea" id="RHEA:43736"/>
        <dbReference type="Rhea" id="RHEA-COMP:10668"/>
        <dbReference type="Rhea" id="RHEA-COMP:10669"/>
        <dbReference type="ChEBI" id="CHEBI:15378"/>
        <dbReference type="ChEBI" id="CHEBI:57856"/>
        <dbReference type="ChEBI" id="CHEBI:59789"/>
        <dbReference type="ChEBI" id="CHEBI:74411"/>
        <dbReference type="ChEBI" id="CHEBI:74449"/>
        <dbReference type="EC" id="2.1.1.266"/>
    </reaction>
</comment>
<dbReference type="Gene3D" id="3.40.50.150">
    <property type="entry name" value="Vaccinia Virus protein VP39"/>
    <property type="match status" value="1"/>
</dbReference>
<dbReference type="EMBL" id="JACHFJ010000010">
    <property type="protein sequence ID" value="MBB5373833.1"/>
    <property type="molecule type" value="Genomic_DNA"/>
</dbReference>
<gene>
    <name evidence="1" type="primary">rlmJ</name>
    <name evidence="2" type="ORF">HNP71_002100</name>
</gene>
<evidence type="ECO:0000313" key="2">
    <source>
        <dbReference type="EMBL" id="MBB5373833.1"/>
    </source>
</evidence>
<dbReference type="Proteomes" id="UP000553706">
    <property type="component" value="Unassembled WGS sequence"/>
</dbReference>
<feature type="binding site" evidence="1">
    <location>
        <position position="109"/>
    </location>
    <ligand>
        <name>S-adenosyl-L-methionine</name>
        <dbReference type="ChEBI" id="CHEBI:59789"/>
    </ligand>
</feature>
<dbReference type="PANTHER" id="PTHR37426">
    <property type="entry name" value="RIBOSOMAL RNA LARGE SUBUNIT METHYLTRANSFERASE J"/>
    <property type="match status" value="1"/>
</dbReference>
<dbReference type="GO" id="GO:0003723">
    <property type="term" value="F:RNA binding"/>
    <property type="evidence" value="ECO:0007669"/>
    <property type="project" value="UniProtKB-UniRule"/>
</dbReference>
<evidence type="ECO:0000313" key="3">
    <source>
        <dbReference type="Proteomes" id="UP000553706"/>
    </source>
</evidence>
<accession>A0A840VD98</accession>
<protein>
    <recommendedName>
        <fullName evidence="1">Ribosomal RNA large subunit methyltransferase J</fullName>
        <ecNumber evidence="1">2.1.1.266</ecNumber>
    </recommendedName>
    <alternativeName>
        <fullName evidence="1">23S rRNA (adenine(2030)-N6)-methyltransferase</fullName>
    </alternativeName>
    <alternativeName>
        <fullName evidence="1">23S rRNA m6A2030 methyltransferase</fullName>
    </alternativeName>
</protein>
<dbReference type="GO" id="GO:0005829">
    <property type="term" value="C:cytosol"/>
    <property type="evidence" value="ECO:0007669"/>
    <property type="project" value="TreeGrafter"/>
</dbReference>
<feature type="binding site" evidence="1">
    <location>
        <position position="18"/>
    </location>
    <ligand>
        <name>S-adenosyl-L-methionine</name>
        <dbReference type="ChEBI" id="CHEBI:59789"/>
    </ligand>
</feature>
<sequence>MNYRHIYHAGNFADVMKHALLIPLIRAMQRKDKPFLLLDTHAGIGRYDVRSEQAEKTGEWRDGIGKLLDAPPPALAEYVKLVRELGLYPGSPALSAALLRPTDRLIACELHPEDAATLRRNMRGAETVAVHERDGYEAISAFLPPPEKRALVLIDPPFERTDEFAALEKALLVGWRKFKSGVFVVWYPVKHRGPVRSFFESLKLTPIRDVIAVEFLRRPDINPLGLNGCGLLIVNPPYGFEEEAAPILAACEAVLGEPGCSSVIERVINE</sequence>
<comment type="similarity">
    <text evidence="1">Belongs to the RlmJ family.</text>
</comment>
<keyword evidence="1" id="KW-0698">rRNA processing</keyword>
<keyword evidence="1 2" id="KW-0808">Transferase</keyword>
<dbReference type="InterPro" id="IPR007473">
    <property type="entry name" value="RlmJ"/>
</dbReference>
<dbReference type="Pfam" id="PF04378">
    <property type="entry name" value="RsmJ"/>
    <property type="match status" value="1"/>
</dbReference>
<dbReference type="EC" id="2.1.1.266" evidence="1"/>
<proteinExistence type="inferred from homology"/>
<comment type="subunit">
    <text evidence="1">Monomer.</text>
</comment>
<feature type="site" description="Interaction with substrate rRNA" evidence="1">
    <location>
        <position position="3"/>
    </location>
</feature>
<feature type="active site" description="Proton acceptor" evidence="1">
    <location>
        <position position="155"/>
    </location>
</feature>
<feature type="binding site" evidence="1">
    <location>
        <begin position="134"/>
        <end position="135"/>
    </location>
    <ligand>
        <name>S-adenosyl-L-methionine</name>
        <dbReference type="ChEBI" id="CHEBI:59789"/>
    </ligand>
</feature>
<dbReference type="GO" id="GO:0070475">
    <property type="term" value="P:rRNA base methylation"/>
    <property type="evidence" value="ECO:0007669"/>
    <property type="project" value="UniProtKB-UniRule"/>
</dbReference>
<dbReference type="AlphaFoldDB" id="A0A840VD98"/>
<comment type="caution">
    <text evidence="2">The sequence shown here is derived from an EMBL/GenBank/DDBJ whole genome shotgun (WGS) entry which is preliminary data.</text>
</comment>
<feature type="binding site" evidence="1">
    <location>
        <position position="155"/>
    </location>
    <ligand>
        <name>S-adenosyl-L-methionine</name>
        <dbReference type="ChEBI" id="CHEBI:59789"/>
    </ligand>
</feature>
<keyword evidence="1 2" id="KW-0489">Methyltransferase</keyword>
<comment type="function">
    <text evidence="1">Specifically methylates the adenine in position 2030 of 23S rRNA.</text>
</comment>